<evidence type="ECO:0008006" key="4">
    <source>
        <dbReference type="Google" id="ProtNLM"/>
    </source>
</evidence>
<dbReference type="AlphaFoldDB" id="A0A6N6RGU8"/>
<keyword evidence="3" id="KW-1185">Reference proteome</keyword>
<organism evidence="2 3">
    <name type="scientific">Phaeocystidibacter luteus</name>
    <dbReference type="NCBI Taxonomy" id="911197"/>
    <lineage>
        <taxon>Bacteria</taxon>
        <taxon>Pseudomonadati</taxon>
        <taxon>Bacteroidota</taxon>
        <taxon>Flavobacteriia</taxon>
        <taxon>Flavobacteriales</taxon>
        <taxon>Phaeocystidibacteraceae</taxon>
        <taxon>Phaeocystidibacter</taxon>
    </lineage>
</organism>
<dbReference type="RefSeq" id="WP_151667473.1">
    <property type="nucleotide sequence ID" value="NZ_WBVO01000006.1"/>
</dbReference>
<dbReference type="OrthoDB" id="9922at2"/>
<proteinExistence type="predicted"/>
<feature type="chain" id="PRO_5026869262" description="Aromatic hydrocarbon degradation protein" evidence="1">
    <location>
        <begin position="22"/>
        <end position="415"/>
    </location>
</feature>
<feature type="signal peptide" evidence="1">
    <location>
        <begin position="1"/>
        <end position="21"/>
    </location>
</feature>
<name>A0A6N6RGU8_9FLAO</name>
<gene>
    <name evidence="2" type="ORF">F8C67_08825</name>
</gene>
<reference evidence="2 3" key="1">
    <citation type="submission" date="2019-09" db="EMBL/GenBank/DDBJ databases">
        <title>Genomes of family Cryomorphaceae.</title>
        <authorList>
            <person name="Bowman J.P."/>
        </authorList>
    </citation>
    <scope>NUCLEOTIDE SEQUENCE [LARGE SCALE GENOMIC DNA]</scope>
    <source>
        <strain evidence="2 3">LMG 25704</strain>
    </source>
</reference>
<evidence type="ECO:0000313" key="3">
    <source>
        <dbReference type="Proteomes" id="UP000468650"/>
    </source>
</evidence>
<dbReference type="EMBL" id="WBVO01000006">
    <property type="protein sequence ID" value="KAB2809973.1"/>
    <property type="molecule type" value="Genomic_DNA"/>
</dbReference>
<dbReference type="Proteomes" id="UP000468650">
    <property type="component" value="Unassembled WGS sequence"/>
</dbReference>
<evidence type="ECO:0000313" key="2">
    <source>
        <dbReference type="EMBL" id="KAB2809973.1"/>
    </source>
</evidence>
<comment type="caution">
    <text evidence="2">The sequence shown here is derived from an EMBL/GenBank/DDBJ whole genome shotgun (WGS) entry which is preliminary data.</text>
</comment>
<evidence type="ECO:0000256" key="1">
    <source>
        <dbReference type="SAM" id="SignalP"/>
    </source>
</evidence>
<keyword evidence="1" id="KW-0732">Signal</keyword>
<sequence length="415" mass="45521">MKYLHLGVTISALFLSIASFAQGEFNQNLMPLGDVESLIGNTGTGGVNSTGAVYYNPAALTDLHGTNFSFSGNAYFSFEFKSDPFVTIQGEELDFEGSAYRSLPSSLISTKTWGDWAVAFSLLIPNSFNIEGKEFWQLQNAGNPLNIQAQHNFSEDYFLAGFSAARRLGNGWSVGGTLTGQYYYYMNTVGINIYAVNDPSIVSIGSYRQTLESYSLYLNVGILKRWEKFSVGLRVTTPSIRLGGTGDYYAFTYSSGNPSQEIDIIDATAHKVNPVDFRLGFTYKFNEKWLWALDGAYTLETEHNYYDGQAPIDETSPSNLRISSGVTGSVKDGRDIYFGMSYNPYRATLNGREVTQSLVSITGGSRIKIGKSLNSIGIFYAIAGLESEFFGEDLGGVSEQTYFGISVGTTVLLDD</sequence>
<protein>
    <recommendedName>
        <fullName evidence="4">Aromatic hydrocarbon degradation protein</fullName>
    </recommendedName>
</protein>
<dbReference type="Gene3D" id="2.40.160.60">
    <property type="entry name" value="Outer membrane protein transport protein (OMPP1/FadL/TodX)"/>
    <property type="match status" value="1"/>
</dbReference>
<accession>A0A6N6RGU8</accession>